<keyword evidence="2" id="KW-1133">Transmembrane helix</keyword>
<accession>A0A1Y2MAK2</accession>
<dbReference type="InterPro" id="IPR001841">
    <property type="entry name" value="Znf_RING"/>
</dbReference>
<keyword evidence="2" id="KW-0812">Transmembrane</keyword>
<evidence type="ECO:0000256" key="1">
    <source>
        <dbReference type="PROSITE-ProRule" id="PRU00175"/>
    </source>
</evidence>
<keyword evidence="1" id="KW-0863">Zinc-finger</keyword>
<feature type="domain" description="RING-type" evidence="3">
    <location>
        <begin position="182"/>
        <end position="225"/>
    </location>
</feature>
<feature type="transmembrane region" description="Helical" evidence="2">
    <location>
        <begin position="313"/>
        <end position="337"/>
    </location>
</feature>
<dbReference type="SUPFAM" id="SSF57850">
    <property type="entry name" value="RING/U-box"/>
    <property type="match status" value="1"/>
</dbReference>
<dbReference type="InterPro" id="IPR013083">
    <property type="entry name" value="Znf_RING/FYVE/PHD"/>
</dbReference>
<feature type="transmembrane region" description="Helical" evidence="2">
    <location>
        <begin position="270"/>
        <end position="292"/>
    </location>
</feature>
<evidence type="ECO:0000313" key="4">
    <source>
        <dbReference type="EMBL" id="OSS52829.1"/>
    </source>
</evidence>
<gene>
    <name evidence="4" type="ORF">B5807_02144</name>
</gene>
<reference evidence="4 5" key="1">
    <citation type="journal article" date="2017" name="Genome Announc.">
        <title>Genome sequence of the saprophytic ascomycete Epicoccum nigrum ICMP 19927 strain isolated from New Zealand.</title>
        <authorList>
            <person name="Fokin M."/>
            <person name="Fleetwood D."/>
            <person name="Weir B.S."/>
            <person name="Villas-Boas S.G."/>
        </authorList>
    </citation>
    <scope>NUCLEOTIDE SEQUENCE [LARGE SCALE GENOMIC DNA]</scope>
    <source>
        <strain evidence="4 5">ICMP 19927</strain>
    </source>
</reference>
<evidence type="ECO:0000313" key="5">
    <source>
        <dbReference type="Proteomes" id="UP000193240"/>
    </source>
</evidence>
<organism evidence="4 5">
    <name type="scientific">Epicoccum nigrum</name>
    <name type="common">Soil fungus</name>
    <name type="synonym">Epicoccum purpurascens</name>
    <dbReference type="NCBI Taxonomy" id="105696"/>
    <lineage>
        <taxon>Eukaryota</taxon>
        <taxon>Fungi</taxon>
        <taxon>Dikarya</taxon>
        <taxon>Ascomycota</taxon>
        <taxon>Pezizomycotina</taxon>
        <taxon>Dothideomycetes</taxon>
        <taxon>Pleosporomycetidae</taxon>
        <taxon>Pleosporales</taxon>
        <taxon>Pleosporineae</taxon>
        <taxon>Didymellaceae</taxon>
        <taxon>Epicoccum</taxon>
    </lineage>
</organism>
<dbReference type="PROSITE" id="PS50089">
    <property type="entry name" value="ZF_RING_2"/>
    <property type="match status" value="1"/>
</dbReference>
<dbReference type="EMBL" id="KZ107839">
    <property type="protein sequence ID" value="OSS52829.1"/>
    <property type="molecule type" value="Genomic_DNA"/>
</dbReference>
<dbReference type="Proteomes" id="UP000193240">
    <property type="component" value="Unassembled WGS sequence"/>
</dbReference>
<name>A0A1Y2MAK2_EPING</name>
<evidence type="ECO:0000259" key="3">
    <source>
        <dbReference type="PROSITE" id="PS50089"/>
    </source>
</evidence>
<keyword evidence="1" id="KW-0862">Zinc</keyword>
<dbReference type="GO" id="GO:0008270">
    <property type="term" value="F:zinc ion binding"/>
    <property type="evidence" value="ECO:0007669"/>
    <property type="project" value="UniProtKB-KW"/>
</dbReference>
<keyword evidence="1" id="KW-0479">Metal-binding</keyword>
<feature type="transmembrane region" description="Helical" evidence="2">
    <location>
        <begin position="386"/>
        <end position="409"/>
    </location>
</feature>
<sequence>MNRDVSSTSHGAQCLRVVQMDTCSPYTTFHQYCPKRTLGRIRRHRTHKKCERMSGLSLSLLFNDFTACLSKLCQLSFQVKGGAYTEQSFDYRSFSLDRFECIYTLVNYFRLSISISHSTRPNIIHKLLGLFPMPLRNIFTNLFELCVSNLLELCTGLPSQATFIEKRVVPAKPDDQFCNDRCGICWGDYGAEHPGSKIPCGHIFGLGCIHAMVKSPTGDVCPYCQKKLFYPGLTALVKTLLMQAMVNYDSAVLRMMNAFYRVEDCLMQQVPWLVTPLYFLYNGPAGVVLIFVSKFTDIGTRNSREALNRAFQASMLLPMLFHSAAQYAPILLPAYLVFGLYRFIWIFLFLDFFLTFGVYVVIWAFETPFIGQADRATIGRLAVITLVVRYLLVVCILCPGLFSIALRFVSAVLGWVPW</sequence>
<dbReference type="Gene3D" id="3.30.40.10">
    <property type="entry name" value="Zinc/RING finger domain, C3HC4 (zinc finger)"/>
    <property type="match status" value="1"/>
</dbReference>
<keyword evidence="5" id="KW-1185">Reference proteome</keyword>
<dbReference type="Pfam" id="PF13639">
    <property type="entry name" value="zf-RING_2"/>
    <property type="match status" value="1"/>
</dbReference>
<protein>
    <recommendedName>
        <fullName evidence="3">RING-type domain-containing protein</fullName>
    </recommendedName>
</protein>
<feature type="transmembrane region" description="Helical" evidence="2">
    <location>
        <begin position="343"/>
        <end position="365"/>
    </location>
</feature>
<dbReference type="AlphaFoldDB" id="A0A1Y2MAK2"/>
<evidence type="ECO:0000256" key="2">
    <source>
        <dbReference type="SAM" id="Phobius"/>
    </source>
</evidence>
<dbReference type="InParanoid" id="A0A1Y2MAK2"/>
<keyword evidence="2" id="KW-0472">Membrane</keyword>
<proteinExistence type="predicted"/>